<dbReference type="AlphaFoldDB" id="D4DA68"/>
<keyword evidence="2" id="KW-1185">Reference proteome</keyword>
<comment type="caution">
    <text evidence="1">The sequence shown here is derived from an EMBL/GenBank/DDBJ whole genome shotgun (WGS) entry which is preliminary data.</text>
</comment>
<sequence>MQQEISQLKLFSMHVLGGERLTGRSAMISSKLWSMFDYGMVGNEAARQTGAVEKGIWSPPALQCFGNEYEDRANVAVNCAVGVDAVVYN</sequence>
<evidence type="ECO:0000313" key="1">
    <source>
        <dbReference type="EMBL" id="EFE41219.1"/>
    </source>
</evidence>
<protein>
    <submittedName>
        <fullName evidence="1">Uncharacterized protein</fullName>
    </submittedName>
</protein>
<dbReference type="KEGG" id="tve:TRV_04012"/>
<dbReference type="RefSeq" id="XP_003021837.1">
    <property type="nucleotide sequence ID" value="XM_003021791.1"/>
</dbReference>
<proteinExistence type="predicted"/>
<evidence type="ECO:0000313" key="2">
    <source>
        <dbReference type="Proteomes" id="UP000008383"/>
    </source>
</evidence>
<dbReference type="GeneID" id="9578717"/>
<reference evidence="2" key="1">
    <citation type="journal article" date="2011" name="Genome Biol.">
        <title>Comparative and functional genomics provide insights into the pathogenicity of dermatophytic fungi.</title>
        <authorList>
            <person name="Burmester A."/>
            <person name="Shelest E."/>
            <person name="Gloeckner G."/>
            <person name="Heddergott C."/>
            <person name="Schindler S."/>
            <person name="Staib P."/>
            <person name="Heidel A."/>
            <person name="Felder M."/>
            <person name="Petzold A."/>
            <person name="Szafranski K."/>
            <person name="Feuermann M."/>
            <person name="Pedruzzi I."/>
            <person name="Priebe S."/>
            <person name="Groth M."/>
            <person name="Winkler R."/>
            <person name="Li W."/>
            <person name="Kniemeyer O."/>
            <person name="Schroeckh V."/>
            <person name="Hertweck C."/>
            <person name="Hube B."/>
            <person name="White T.C."/>
            <person name="Platzer M."/>
            <person name="Guthke R."/>
            <person name="Heitman J."/>
            <person name="Woestemeyer J."/>
            <person name="Zipfel P.F."/>
            <person name="Monod M."/>
            <person name="Brakhage A.A."/>
        </authorList>
    </citation>
    <scope>NUCLEOTIDE SEQUENCE [LARGE SCALE GENOMIC DNA]</scope>
    <source>
        <strain evidence="2">HKI 0517</strain>
    </source>
</reference>
<organism evidence="1 2">
    <name type="scientific">Trichophyton verrucosum (strain HKI 0517)</name>
    <dbReference type="NCBI Taxonomy" id="663202"/>
    <lineage>
        <taxon>Eukaryota</taxon>
        <taxon>Fungi</taxon>
        <taxon>Dikarya</taxon>
        <taxon>Ascomycota</taxon>
        <taxon>Pezizomycotina</taxon>
        <taxon>Eurotiomycetes</taxon>
        <taxon>Eurotiomycetidae</taxon>
        <taxon>Onygenales</taxon>
        <taxon>Arthrodermataceae</taxon>
        <taxon>Trichophyton</taxon>
    </lineage>
</organism>
<name>D4DA68_TRIVH</name>
<accession>D4DA68</accession>
<gene>
    <name evidence="1" type="ORF">TRV_04012</name>
</gene>
<dbReference type="Proteomes" id="UP000008383">
    <property type="component" value="Unassembled WGS sequence"/>
</dbReference>
<dbReference type="HOGENOM" id="CLU_2456389_0_0_1"/>
<dbReference type="EMBL" id="ACYE01000205">
    <property type="protein sequence ID" value="EFE41219.1"/>
    <property type="molecule type" value="Genomic_DNA"/>
</dbReference>